<keyword evidence="1" id="KW-0732">Signal</keyword>
<protein>
    <submittedName>
        <fullName evidence="2">Tetratricopeptide-like helical</fullName>
    </submittedName>
</protein>
<accession>A0A166V101</accession>
<feature type="signal peptide" evidence="1">
    <location>
        <begin position="1"/>
        <end position="18"/>
    </location>
</feature>
<evidence type="ECO:0000313" key="2">
    <source>
        <dbReference type="EMBL" id="OAA33181.1"/>
    </source>
</evidence>
<comment type="caution">
    <text evidence="2">The sequence shown here is derived from an EMBL/GenBank/DDBJ whole genome shotgun (WGS) entry which is preliminary data.</text>
</comment>
<dbReference type="Proteomes" id="UP000078544">
    <property type="component" value="Unassembled WGS sequence"/>
</dbReference>
<dbReference type="STRING" id="1081109.A0A166V101"/>
<gene>
    <name evidence="2" type="ORF">AAL_00646</name>
</gene>
<feature type="chain" id="PRO_5007880905" evidence="1">
    <location>
        <begin position="19"/>
        <end position="224"/>
    </location>
</feature>
<dbReference type="EMBL" id="AZGY01000001">
    <property type="protein sequence ID" value="OAA33181.1"/>
    <property type="molecule type" value="Genomic_DNA"/>
</dbReference>
<dbReference type="InterPro" id="IPR011990">
    <property type="entry name" value="TPR-like_helical_dom_sf"/>
</dbReference>
<name>A0A166V101_9HYPO</name>
<sequence>MHVLACILRHIWSTTSRAFVMALWASASSAGHRAATLSLVRLLIQDKRYGTSPELRPVEERFKQLLQRGATEDRDALTLQGELLFQQGRLGLAATTLQRALHLHQDSDPVGTGTSDGADAGRSLDFEWRPYCVLCLARVRAAMGRRENAKELLESLAAGPEGFVAADVELVRLGLLTPEEARQSMYNAACHGRRDMFERLAESEGEGPEKNLWVLEWSRLAGAA</sequence>
<proteinExistence type="predicted"/>
<dbReference type="Gene3D" id="1.25.40.10">
    <property type="entry name" value="Tetratricopeptide repeat domain"/>
    <property type="match status" value="1"/>
</dbReference>
<keyword evidence="3" id="KW-1185">Reference proteome</keyword>
<dbReference type="OrthoDB" id="5379420at2759"/>
<reference evidence="2 3" key="1">
    <citation type="journal article" date="2016" name="Genome Biol. Evol.">
        <title>Divergent and convergent evolution of fungal pathogenicity.</title>
        <authorList>
            <person name="Shang Y."/>
            <person name="Xiao G."/>
            <person name="Zheng P."/>
            <person name="Cen K."/>
            <person name="Zhan S."/>
            <person name="Wang C."/>
        </authorList>
    </citation>
    <scope>NUCLEOTIDE SEQUENCE [LARGE SCALE GENOMIC DNA]</scope>
    <source>
        <strain evidence="2 3">RCEF 2490</strain>
    </source>
</reference>
<evidence type="ECO:0000313" key="3">
    <source>
        <dbReference type="Proteomes" id="UP000078544"/>
    </source>
</evidence>
<evidence type="ECO:0000256" key="1">
    <source>
        <dbReference type="SAM" id="SignalP"/>
    </source>
</evidence>
<dbReference type="AlphaFoldDB" id="A0A166V101"/>
<organism evidence="2 3">
    <name type="scientific">Moelleriella libera RCEF 2490</name>
    <dbReference type="NCBI Taxonomy" id="1081109"/>
    <lineage>
        <taxon>Eukaryota</taxon>
        <taxon>Fungi</taxon>
        <taxon>Dikarya</taxon>
        <taxon>Ascomycota</taxon>
        <taxon>Pezizomycotina</taxon>
        <taxon>Sordariomycetes</taxon>
        <taxon>Hypocreomycetidae</taxon>
        <taxon>Hypocreales</taxon>
        <taxon>Clavicipitaceae</taxon>
        <taxon>Moelleriella</taxon>
    </lineage>
</organism>
<dbReference type="SUPFAM" id="SSF48452">
    <property type="entry name" value="TPR-like"/>
    <property type="match status" value="1"/>
</dbReference>